<sequence>MECDETESDLPLFKEEEREVLVSTPVRLNVSASLVTLPTELLFMIFKELQPVDATCAGLTCKILWAIRNKPRRPQPSKLRLHLNYIHIDPERYWAYCDHPRNKKRLRPYTAHNWDKFYTAAHRYHLWPAELRPRKYCSWKHRNFLQHRLKTWMQKANYYYDESKTKFVRRDANYFDDEYDERFAERKPGEEEKRKGIYVYGVMLIIGDTLRLSAHWTYSRQGHSCELSRDEYFYHGIDFHPDAIGADRTAKFI</sequence>
<dbReference type="AlphaFoldDB" id="A0A9N9KQJ6"/>
<name>A0A9N9KQJ6_9HELO</name>
<keyword evidence="2" id="KW-1185">Reference proteome</keyword>
<dbReference type="EMBL" id="CAJVRL010000025">
    <property type="protein sequence ID" value="CAG8949782.1"/>
    <property type="molecule type" value="Genomic_DNA"/>
</dbReference>
<accession>A0A9N9KQJ6</accession>
<dbReference type="Proteomes" id="UP000696280">
    <property type="component" value="Unassembled WGS sequence"/>
</dbReference>
<evidence type="ECO:0008006" key="3">
    <source>
        <dbReference type="Google" id="ProtNLM"/>
    </source>
</evidence>
<gene>
    <name evidence="1" type="ORF">HYFRA_00004105</name>
</gene>
<organism evidence="1 2">
    <name type="scientific">Hymenoscyphus fraxineus</name>
    <dbReference type="NCBI Taxonomy" id="746836"/>
    <lineage>
        <taxon>Eukaryota</taxon>
        <taxon>Fungi</taxon>
        <taxon>Dikarya</taxon>
        <taxon>Ascomycota</taxon>
        <taxon>Pezizomycotina</taxon>
        <taxon>Leotiomycetes</taxon>
        <taxon>Helotiales</taxon>
        <taxon>Helotiaceae</taxon>
        <taxon>Hymenoscyphus</taxon>
    </lineage>
</organism>
<evidence type="ECO:0000313" key="2">
    <source>
        <dbReference type="Proteomes" id="UP000696280"/>
    </source>
</evidence>
<dbReference type="OrthoDB" id="3564693at2759"/>
<dbReference type="CDD" id="cd09917">
    <property type="entry name" value="F-box_SF"/>
    <property type="match status" value="1"/>
</dbReference>
<dbReference type="InterPro" id="IPR036047">
    <property type="entry name" value="F-box-like_dom_sf"/>
</dbReference>
<dbReference type="SUPFAM" id="SSF81383">
    <property type="entry name" value="F-box domain"/>
    <property type="match status" value="1"/>
</dbReference>
<evidence type="ECO:0000313" key="1">
    <source>
        <dbReference type="EMBL" id="CAG8949782.1"/>
    </source>
</evidence>
<comment type="caution">
    <text evidence="1">The sequence shown here is derived from an EMBL/GenBank/DDBJ whole genome shotgun (WGS) entry which is preliminary data.</text>
</comment>
<proteinExistence type="predicted"/>
<protein>
    <recommendedName>
        <fullName evidence="3">F-box domain-containing protein</fullName>
    </recommendedName>
</protein>
<reference evidence="1" key="1">
    <citation type="submission" date="2021-07" db="EMBL/GenBank/DDBJ databases">
        <authorList>
            <person name="Durling M."/>
        </authorList>
    </citation>
    <scope>NUCLEOTIDE SEQUENCE</scope>
</reference>